<keyword evidence="7" id="KW-1185">Reference proteome</keyword>
<dbReference type="Proteomes" id="UP001500967">
    <property type="component" value="Unassembled WGS sequence"/>
</dbReference>
<dbReference type="SUPFAM" id="SSF51679">
    <property type="entry name" value="Bacterial luciferase-like"/>
    <property type="match status" value="1"/>
</dbReference>
<evidence type="ECO:0000313" key="7">
    <source>
        <dbReference type="Proteomes" id="UP001500967"/>
    </source>
</evidence>
<reference evidence="6 7" key="1">
    <citation type="journal article" date="2019" name="Int. J. Syst. Evol. Microbiol.">
        <title>The Global Catalogue of Microorganisms (GCM) 10K type strain sequencing project: providing services to taxonomists for standard genome sequencing and annotation.</title>
        <authorList>
            <consortium name="The Broad Institute Genomics Platform"/>
            <consortium name="The Broad Institute Genome Sequencing Center for Infectious Disease"/>
            <person name="Wu L."/>
            <person name="Ma J."/>
        </authorList>
    </citation>
    <scope>NUCLEOTIDE SEQUENCE [LARGE SCALE GENOMIC DNA]</scope>
    <source>
        <strain evidence="6 7">JCM 10425</strain>
    </source>
</reference>
<sequence length="282" mass="30370">MELGVTGLNAKATLGPDATMRLARRAEELGYRSWWAGEHVVLPSPRTAQTPMEPSDPVLDPLVHLGFVAAVTERMELGTAIVILPQRNPLVLAKQVASLDVLTGGRLRLGIGAGYLEPELAALGVPMAERGSRTDEYLDAMRALWTQEHPSYRGRHVSFANIDAYPRPLRPDGPHVVVGGHSAGAFRRAVSRAHGWLGVGDTPDDLVKHLAGLEKAAAEVERPSWLGRLEISFQPLGPVSAADAGRYAELGVDRLVVYPLPLEDVDDVEAFLERHAALADAG</sequence>
<evidence type="ECO:0000256" key="3">
    <source>
        <dbReference type="ARBA" id="ARBA00023002"/>
    </source>
</evidence>
<comment type="caution">
    <text evidence="6">The sequence shown here is derived from an EMBL/GenBank/DDBJ whole genome shotgun (WGS) entry which is preliminary data.</text>
</comment>
<keyword evidence="4" id="KW-0503">Monooxygenase</keyword>
<dbReference type="InterPro" id="IPR036661">
    <property type="entry name" value="Luciferase-like_sf"/>
</dbReference>
<evidence type="ECO:0000259" key="5">
    <source>
        <dbReference type="Pfam" id="PF00296"/>
    </source>
</evidence>
<evidence type="ECO:0000313" key="6">
    <source>
        <dbReference type="EMBL" id="GAA0264912.1"/>
    </source>
</evidence>
<keyword evidence="3" id="KW-0560">Oxidoreductase</keyword>
<dbReference type="NCBIfam" id="TIGR03619">
    <property type="entry name" value="F420_Rv2161c"/>
    <property type="match status" value="1"/>
</dbReference>
<feature type="domain" description="Luciferase-like" evidence="5">
    <location>
        <begin position="15"/>
        <end position="224"/>
    </location>
</feature>
<keyword evidence="1" id="KW-0285">Flavoprotein</keyword>
<dbReference type="RefSeq" id="WP_344652181.1">
    <property type="nucleotide sequence ID" value="NZ_BAAAGX010000023.1"/>
</dbReference>
<dbReference type="EMBL" id="BAAAGX010000023">
    <property type="protein sequence ID" value="GAA0264912.1"/>
    <property type="molecule type" value="Genomic_DNA"/>
</dbReference>
<gene>
    <name evidence="6" type="ORF">GCM10009539_59180</name>
</gene>
<evidence type="ECO:0000256" key="4">
    <source>
        <dbReference type="ARBA" id="ARBA00023033"/>
    </source>
</evidence>
<name>A0ABN0UXQ1_9ACTN</name>
<organism evidence="6 7">
    <name type="scientific">Cryptosporangium japonicum</name>
    <dbReference type="NCBI Taxonomy" id="80872"/>
    <lineage>
        <taxon>Bacteria</taxon>
        <taxon>Bacillati</taxon>
        <taxon>Actinomycetota</taxon>
        <taxon>Actinomycetes</taxon>
        <taxon>Cryptosporangiales</taxon>
        <taxon>Cryptosporangiaceae</taxon>
        <taxon>Cryptosporangium</taxon>
    </lineage>
</organism>
<proteinExistence type="predicted"/>
<dbReference type="InterPro" id="IPR050172">
    <property type="entry name" value="SsuD_RutA_monooxygenase"/>
</dbReference>
<keyword evidence="2" id="KW-0288">FMN</keyword>
<dbReference type="Gene3D" id="3.20.20.30">
    <property type="entry name" value="Luciferase-like domain"/>
    <property type="match status" value="1"/>
</dbReference>
<evidence type="ECO:0000256" key="1">
    <source>
        <dbReference type="ARBA" id="ARBA00022630"/>
    </source>
</evidence>
<dbReference type="InterPro" id="IPR011251">
    <property type="entry name" value="Luciferase-like_dom"/>
</dbReference>
<dbReference type="PANTHER" id="PTHR42847:SF4">
    <property type="entry name" value="ALKANESULFONATE MONOOXYGENASE-RELATED"/>
    <property type="match status" value="1"/>
</dbReference>
<dbReference type="InterPro" id="IPR019921">
    <property type="entry name" value="Lucif-like_OxRdtase_Rv2161c"/>
</dbReference>
<protein>
    <submittedName>
        <fullName evidence="6">LLM class F420-dependent oxidoreductase</fullName>
    </submittedName>
</protein>
<evidence type="ECO:0000256" key="2">
    <source>
        <dbReference type="ARBA" id="ARBA00022643"/>
    </source>
</evidence>
<dbReference type="Pfam" id="PF00296">
    <property type="entry name" value="Bac_luciferase"/>
    <property type="match status" value="1"/>
</dbReference>
<accession>A0ABN0UXQ1</accession>
<dbReference type="PANTHER" id="PTHR42847">
    <property type="entry name" value="ALKANESULFONATE MONOOXYGENASE"/>
    <property type="match status" value="1"/>
</dbReference>